<evidence type="ECO:0000313" key="10">
    <source>
        <dbReference type="Proteomes" id="UP000250796"/>
    </source>
</evidence>
<comment type="subunit">
    <text evidence="2">Homodimer.</text>
</comment>
<reference evidence="9 10" key="1">
    <citation type="submission" date="2017-01" db="EMBL/GenBank/DDBJ databases">
        <authorList>
            <person name="Erauso G."/>
        </authorList>
    </citation>
    <scope>NUCLEOTIDE SEQUENCE [LARGE SCALE GENOMIC DNA]</scope>
    <source>
        <strain evidence="9">MESINF1</strain>
    </source>
</reference>
<dbReference type="EMBL" id="LS974202">
    <property type="protein sequence ID" value="SSC13636.1"/>
    <property type="molecule type" value="Genomic_DNA"/>
</dbReference>
<evidence type="ECO:0000256" key="6">
    <source>
        <dbReference type="ARBA" id="ARBA00023277"/>
    </source>
</evidence>
<dbReference type="Pfam" id="PF00534">
    <property type="entry name" value="Glycos_transf_1"/>
    <property type="match status" value="1"/>
</dbReference>
<evidence type="ECO:0000259" key="8">
    <source>
        <dbReference type="Pfam" id="PF21269"/>
    </source>
</evidence>
<evidence type="ECO:0000259" key="7">
    <source>
        <dbReference type="Pfam" id="PF00534"/>
    </source>
</evidence>
<accession>A0A7Z7LGF8</accession>
<organism evidence="9 10">
    <name type="scientific">Mesotoga infera</name>
    <dbReference type="NCBI Taxonomy" id="1236046"/>
    <lineage>
        <taxon>Bacteria</taxon>
        <taxon>Thermotogati</taxon>
        <taxon>Thermotogota</taxon>
        <taxon>Thermotogae</taxon>
        <taxon>Kosmotogales</taxon>
        <taxon>Kosmotogaceae</taxon>
        <taxon>Mesotoga</taxon>
    </lineage>
</organism>
<feature type="domain" description="Trehalose synthase N-terminal" evidence="8">
    <location>
        <begin position="40"/>
        <end position="183"/>
    </location>
</feature>
<dbReference type="InterPro" id="IPR049438">
    <property type="entry name" value="TreT_GT1"/>
</dbReference>
<dbReference type="InterPro" id="IPR001296">
    <property type="entry name" value="Glyco_trans_1"/>
</dbReference>
<dbReference type="PANTHER" id="PTHR47779:SF1">
    <property type="entry name" value="SYNTHASE (CCG-9), PUTATIVE (AFU_ORTHOLOGUE AFUA_3G12100)-RELATED"/>
    <property type="match status" value="1"/>
</dbReference>
<dbReference type="Proteomes" id="UP000250796">
    <property type="component" value="Chromosome MESINF"/>
</dbReference>
<sequence length="411" mass="46341">MKTVQTVKKNLRKYGSFCESSVLEDIERLSEQLKGARILHINATAFGGGVAEILHTLIPLMNDCGLEVDWKVIEAPSEFFDLTKRMHNALQGKEDVLSKEDRSLFESVTKENARFIEASKYDVVVIHDPQPVGLPVFANFGSSKLVWRCHIDTSSPNPAFWEYLNSFLASYNAGIFTLKSYAKEGISIGEIYEIAPSIDPLSNKNRDLSNVELTNAVKKLGVDIRRPIITQVSRFDPWKDPMGVVDVYRGLKKRFEGLQLLMIGSMASDDPEGWKIYEDLLRYTGMDYDVKILSNFQGIGDIEVNASQRLSDVVIQKSLREGFALTMSEAMWKRTPVVGGNVGGIPLQIHHGVNGYLVNSIDETIEYTGKILENPIMAEEMGNKGYEIVRRNFLSTRHLYQYLQLFSDLIV</sequence>
<dbReference type="AlphaFoldDB" id="A0A7Z7LGF8"/>
<evidence type="ECO:0000256" key="1">
    <source>
        <dbReference type="ARBA" id="ARBA00009481"/>
    </source>
</evidence>
<keyword evidence="3" id="KW-0313">Glucose metabolism</keyword>
<evidence type="ECO:0000256" key="3">
    <source>
        <dbReference type="ARBA" id="ARBA00022526"/>
    </source>
</evidence>
<dbReference type="EC" id="2.4.1.245" evidence="9"/>
<dbReference type="GO" id="GO:0102986">
    <property type="term" value="F:trehalose synthase activity"/>
    <property type="evidence" value="ECO:0007669"/>
    <property type="project" value="UniProtKB-EC"/>
</dbReference>
<dbReference type="PANTHER" id="PTHR47779">
    <property type="entry name" value="SYNTHASE (CCG-9), PUTATIVE (AFU_ORTHOLOGUE AFUA_3G12100)-RELATED"/>
    <property type="match status" value="1"/>
</dbReference>
<comment type="similarity">
    <text evidence="1">Belongs to the glycosyltransferase group 1 family. Glycosyltransferase 4 subfamily.</text>
</comment>
<protein>
    <submittedName>
        <fullName evidence="9">Trehalose synthase</fullName>
        <ecNumber evidence="9">2.4.1.245</ecNumber>
    </submittedName>
</protein>
<dbReference type="SUPFAM" id="SSF53756">
    <property type="entry name" value="UDP-Glycosyltransferase/glycogen phosphorylase"/>
    <property type="match status" value="1"/>
</dbReference>
<dbReference type="GO" id="GO:0006006">
    <property type="term" value="P:glucose metabolic process"/>
    <property type="evidence" value="ECO:0007669"/>
    <property type="project" value="UniProtKB-KW"/>
</dbReference>
<dbReference type="RefSeq" id="WP_169699762.1">
    <property type="nucleotide sequence ID" value="NZ_LS974202.1"/>
</dbReference>
<keyword evidence="6" id="KW-0119">Carbohydrate metabolism</keyword>
<dbReference type="InterPro" id="IPR052078">
    <property type="entry name" value="Trehalose_Metab_GTase"/>
</dbReference>
<dbReference type="KEGG" id="minf:MESINF_2196"/>
<evidence type="ECO:0000256" key="2">
    <source>
        <dbReference type="ARBA" id="ARBA00011738"/>
    </source>
</evidence>
<dbReference type="Pfam" id="PF21269">
    <property type="entry name" value="TreT_GT1"/>
    <property type="match status" value="1"/>
</dbReference>
<evidence type="ECO:0000256" key="4">
    <source>
        <dbReference type="ARBA" id="ARBA00022676"/>
    </source>
</evidence>
<keyword evidence="4 9" id="KW-0328">Glycosyltransferase</keyword>
<keyword evidence="10" id="KW-1185">Reference proteome</keyword>
<evidence type="ECO:0000313" key="9">
    <source>
        <dbReference type="EMBL" id="SSC13636.1"/>
    </source>
</evidence>
<dbReference type="Gene3D" id="3.40.50.2000">
    <property type="entry name" value="Glycogen Phosphorylase B"/>
    <property type="match status" value="2"/>
</dbReference>
<name>A0A7Z7LGF8_9BACT</name>
<gene>
    <name evidence="9" type="primary">treT</name>
    <name evidence="9" type="ORF">MESINF_2196</name>
</gene>
<keyword evidence="5 9" id="KW-0808">Transferase</keyword>
<evidence type="ECO:0000256" key="5">
    <source>
        <dbReference type="ARBA" id="ARBA00022679"/>
    </source>
</evidence>
<feature type="domain" description="Glycosyl transferase family 1" evidence="7">
    <location>
        <begin position="218"/>
        <end position="387"/>
    </location>
</feature>
<proteinExistence type="inferred from homology"/>